<gene>
    <name evidence="2" type="ORF">AD929_15790</name>
</gene>
<dbReference type="RefSeq" id="WP_062497878.1">
    <property type="nucleotide sequence ID" value="NZ_LHZB01000121.1"/>
</dbReference>
<evidence type="ECO:0008006" key="4">
    <source>
        <dbReference type="Google" id="ProtNLM"/>
    </source>
</evidence>
<feature type="region of interest" description="Disordered" evidence="1">
    <location>
        <begin position="127"/>
        <end position="192"/>
    </location>
</feature>
<dbReference type="PATRIC" id="fig|442.7.peg.69"/>
<reference evidence="2 3" key="1">
    <citation type="submission" date="2015-06" db="EMBL/GenBank/DDBJ databases">
        <title>Improved classification and identification of acetic acid bacteria using matrix-assisted laser desorption/ionization time-of-flight mass spectrometry; Gluconobacter nephelii and Gluconobacter uchimurae are later heterotypic synonyms of Gluconobacter japonicus and Gluconobacter oxydans, respectively.</title>
        <authorList>
            <person name="Li L."/>
            <person name="Cleenwerck I."/>
            <person name="De Vuyst L."/>
            <person name="Vandamme P."/>
        </authorList>
    </citation>
    <scope>NUCLEOTIDE SEQUENCE [LARGE SCALE GENOMIC DNA]</scope>
    <source>
        <strain evidence="2 3">LMG 1764</strain>
    </source>
</reference>
<dbReference type="AlphaFoldDB" id="A0A149QPK6"/>
<accession>A0A149QPK6</accession>
<comment type="caution">
    <text evidence="2">The sequence shown here is derived from an EMBL/GenBank/DDBJ whole genome shotgun (WGS) entry which is preliminary data.</text>
</comment>
<dbReference type="Proteomes" id="UP000075573">
    <property type="component" value="Unassembled WGS sequence"/>
</dbReference>
<proteinExistence type="predicted"/>
<organism evidence="2 3">
    <name type="scientific">Gluconobacter potus</name>
    <dbReference type="NCBI Taxonomy" id="2724927"/>
    <lineage>
        <taxon>Bacteria</taxon>
        <taxon>Pseudomonadati</taxon>
        <taxon>Pseudomonadota</taxon>
        <taxon>Alphaproteobacteria</taxon>
        <taxon>Acetobacterales</taxon>
        <taxon>Acetobacteraceae</taxon>
        <taxon>Gluconobacter</taxon>
    </lineage>
</organism>
<protein>
    <recommendedName>
        <fullName evidence="4">DUF669 domain-containing protein</fullName>
    </recommendedName>
</protein>
<feature type="compositionally biased region" description="Low complexity" evidence="1">
    <location>
        <begin position="139"/>
        <end position="157"/>
    </location>
</feature>
<evidence type="ECO:0000256" key="1">
    <source>
        <dbReference type="SAM" id="MobiDB-lite"/>
    </source>
</evidence>
<name>A0A149QPK6_9PROT</name>
<evidence type="ECO:0000313" key="2">
    <source>
        <dbReference type="EMBL" id="KXU99254.1"/>
    </source>
</evidence>
<sequence>MSGNLAGLYDQDTAPDAPDFELIPVGDYDGDIVKAELKDTRAGCMISLQIKLDNGRSVFDNLNIQCSSSQQAEDIAKATVKKIGQTNNKIIRDTSDLELCRVRVRVGIQPARGEYSERNMVKFYQDPSKASTPARPASAAGRTPAPTGRRPAPAARTTPPPAASSGNKPWVRNRRQEPEGPNADLGGDEIPF</sequence>
<evidence type="ECO:0000313" key="3">
    <source>
        <dbReference type="Proteomes" id="UP000075573"/>
    </source>
</evidence>
<dbReference type="EMBL" id="LHZB01000121">
    <property type="protein sequence ID" value="KXU99254.1"/>
    <property type="molecule type" value="Genomic_DNA"/>
</dbReference>